<keyword evidence="3 11" id="KW-0813">Transport</keyword>
<keyword evidence="14" id="KW-1185">Reference proteome</keyword>
<evidence type="ECO:0000256" key="3">
    <source>
        <dbReference type="ARBA" id="ARBA00022448"/>
    </source>
</evidence>
<evidence type="ECO:0000256" key="10">
    <source>
        <dbReference type="ARBA" id="ARBA00023136"/>
    </source>
</evidence>
<evidence type="ECO:0000256" key="4">
    <source>
        <dbReference type="ARBA" id="ARBA00022475"/>
    </source>
</evidence>
<dbReference type="GO" id="GO:0140359">
    <property type="term" value="F:ABC-type transporter activity"/>
    <property type="evidence" value="ECO:0007669"/>
    <property type="project" value="InterPro"/>
</dbReference>
<proteinExistence type="inferred from homology"/>
<keyword evidence="4 11" id="KW-1003">Cell membrane</keyword>
<dbReference type="KEGG" id="pami:JCM7686_3103"/>
<dbReference type="PROSITE" id="PS51012">
    <property type="entry name" value="ABC_TM2"/>
    <property type="match status" value="1"/>
</dbReference>
<keyword evidence="8 11" id="KW-1133">Transmembrane helix</keyword>
<evidence type="ECO:0000256" key="2">
    <source>
        <dbReference type="ARBA" id="ARBA00007783"/>
    </source>
</evidence>
<dbReference type="eggNOG" id="COG1682">
    <property type="taxonomic scope" value="Bacteria"/>
</dbReference>
<dbReference type="InterPro" id="IPR047817">
    <property type="entry name" value="ABC2_TM_bact-type"/>
</dbReference>
<dbReference type="PANTHER" id="PTHR30413:SF10">
    <property type="entry name" value="CAPSULE POLYSACCHARIDE EXPORT INNER-MEMBRANE PROTEIN CTRC"/>
    <property type="match status" value="1"/>
</dbReference>
<evidence type="ECO:0000313" key="13">
    <source>
        <dbReference type="EMBL" id="AGT10139.1"/>
    </source>
</evidence>
<evidence type="ECO:0000256" key="11">
    <source>
        <dbReference type="RuleBase" id="RU361157"/>
    </source>
</evidence>
<evidence type="ECO:0000259" key="12">
    <source>
        <dbReference type="PROSITE" id="PS51012"/>
    </source>
</evidence>
<feature type="transmembrane region" description="Helical" evidence="11">
    <location>
        <begin position="133"/>
        <end position="154"/>
    </location>
</feature>
<dbReference type="InterPro" id="IPR013525">
    <property type="entry name" value="ABC2_TM"/>
</dbReference>
<keyword evidence="5" id="KW-0762">Sugar transport</keyword>
<evidence type="ECO:0000313" key="14">
    <source>
        <dbReference type="Proteomes" id="UP000015480"/>
    </source>
</evidence>
<keyword evidence="6 11" id="KW-0812">Transmembrane</keyword>
<dbReference type="HOGENOM" id="CLU_060703_5_0_5"/>
<reference evidence="13 14" key="1">
    <citation type="journal article" date="2014" name="BMC Genomics">
        <title>Architecture and functions of a multipartite genome of the methylotrophic bacterium Paracoccus aminophilus JCM 7686, containing primary and secondary chromids.</title>
        <authorList>
            <person name="Dziewit L."/>
            <person name="Czarnecki J."/>
            <person name="Wibberg D."/>
            <person name="Radlinska M."/>
            <person name="Mrozek P."/>
            <person name="Szymczak M."/>
            <person name="Schluter A."/>
            <person name="Puhler A."/>
            <person name="Bartosik D."/>
        </authorList>
    </citation>
    <scope>NUCLEOTIDE SEQUENCE [LARGE SCALE GENOMIC DNA]</scope>
    <source>
        <strain evidence="13">JCM 7686</strain>
    </source>
</reference>
<dbReference type="STRING" id="1367847.JCM7686_3103"/>
<evidence type="ECO:0000256" key="1">
    <source>
        <dbReference type="ARBA" id="ARBA00004651"/>
    </source>
</evidence>
<feature type="transmembrane region" description="Helical" evidence="11">
    <location>
        <begin position="196"/>
        <end position="214"/>
    </location>
</feature>
<gene>
    <name evidence="13" type="ORF">JCM7686_3103</name>
</gene>
<dbReference type="EMBL" id="CP006650">
    <property type="protein sequence ID" value="AGT10139.1"/>
    <property type="molecule type" value="Genomic_DNA"/>
</dbReference>
<dbReference type="Proteomes" id="UP000015480">
    <property type="component" value="Chromosome"/>
</dbReference>
<dbReference type="InterPro" id="IPR000412">
    <property type="entry name" value="ABC_2_transport"/>
</dbReference>
<evidence type="ECO:0000256" key="5">
    <source>
        <dbReference type="ARBA" id="ARBA00022597"/>
    </source>
</evidence>
<sequence>MTEMTHPEGEPQRPFIRSHRTPRPRFQMLRIISALMLREMTTTHGRSAGGYLWALVEPVLGIALLSTIFGLSVKNPGLGSNFPLFYASGFLPFVMFNDMSNKIAASIRFSKPFMAYPSVTFMDAMLARAILNALTHCTVILIVICGIFVIFQLPVQVRLGPVLESLLLLVMLAFGVGTLNCYLITAFPIWERAWNIITRPLFLVSGIFFTMEMMPQAGRDILWYNPIIHCIGLFRRGLYPTYEGAYISKTYVAGVSITLLFFGLLLLLRNYRTLMEN</sequence>
<dbReference type="PANTHER" id="PTHR30413">
    <property type="entry name" value="INNER MEMBRANE TRANSPORT PERMEASE"/>
    <property type="match status" value="1"/>
</dbReference>
<evidence type="ECO:0000256" key="8">
    <source>
        <dbReference type="ARBA" id="ARBA00022989"/>
    </source>
</evidence>
<accession>S5XRU1</accession>
<evidence type="ECO:0000256" key="7">
    <source>
        <dbReference type="ARBA" id="ARBA00022903"/>
    </source>
</evidence>
<feature type="transmembrane region" description="Helical" evidence="11">
    <location>
        <begin position="78"/>
        <end position="97"/>
    </location>
</feature>
<dbReference type="GO" id="GO:0015774">
    <property type="term" value="P:polysaccharide transport"/>
    <property type="evidence" value="ECO:0007669"/>
    <property type="project" value="UniProtKB-KW"/>
</dbReference>
<evidence type="ECO:0000256" key="6">
    <source>
        <dbReference type="ARBA" id="ARBA00022692"/>
    </source>
</evidence>
<name>S5XRU1_PARAH</name>
<dbReference type="AlphaFoldDB" id="S5XRU1"/>
<keyword evidence="10 11" id="KW-0472">Membrane</keyword>
<evidence type="ECO:0000256" key="9">
    <source>
        <dbReference type="ARBA" id="ARBA00023047"/>
    </source>
</evidence>
<keyword evidence="7" id="KW-0972">Capsule biogenesis/degradation</keyword>
<dbReference type="GO" id="GO:0043190">
    <property type="term" value="C:ATP-binding cassette (ABC) transporter complex"/>
    <property type="evidence" value="ECO:0007669"/>
    <property type="project" value="InterPro"/>
</dbReference>
<comment type="subcellular location">
    <subcellularLocation>
        <location evidence="11">Cell inner membrane</location>
        <topology evidence="11">Multi-pass membrane protein</topology>
    </subcellularLocation>
    <subcellularLocation>
        <location evidence="1">Cell membrane</location>
        <topology evidence="1">Multi-pass membrane protein</topology>
    </subcellularLocation>
</comment>
<organism evidence="13 14">
    <name type="scientific">Paracoccus aminophilus JCM 7686</name>
    <dbReference type="NCBI Taxonomy" id="1367847"/>
    <lineage>
        <taxon>Bacteria</taxon>
        <taxon>Pseudomonadati</taxon>
        <taxon>Pseudomonadota</taxon>
        <taxon>Alphaproteobacteria</taxon>
        <taxon>Rhodobacterales</taxon>
        <taxon>Paracoccaceae</taxon>
        <taxon>Paracoccus</taxon>
    </lineage>
</organism>
<feature type="transmembrane region" description="Helical" evidence="11">
    <location>
        <begin position="50"/>
        <end position="72"/>
    </location>
</feature>
<dbReference type="PATRIC" id="fig|1367847.3.peg.3125"/>
<protein>
    <recommendedName>
        <fullName evidence="11">Transport permease protein</fullName>
    </recommendedName>
</protein>
<dbReference type="Pfam" id="PF01061">
    <property type="entry name" value="ABC2_membrane"/>
    <property type="match status" value="1"/>
</dbReference>
<feature type="transmembrane region" description="Helical" evidence="11">
    <location>
        <begin position="166"/>
        <end position="190"/>
    </location>
</feature>
<comment type="similarity">
    <text evidence="2 11">Belongs to the ABC-2 integral membrane protein family.</text>
</comment>
<keyword evidence="9" id="KW-0625">Polysaccharide transport</keyword>
<dbReference type="GO" id="GO:0015920">
    <property type="term" value="P:lipopolysaccharide transport"/>
    <property type="evidence" value="ECO:0007669"/>
    <property type="project" value="TreeGrafter"/>
</dbReference>
<dbReference type="PRINTS" id="PR00164">
    <property type="entry name" value="ABC2TRNSPORT"/>
</dbReference>
<feature type="transmembrane region" description="Helical" evidence="11">
    <location>
        <begin position="250"/>
        <end position="268"/>
    </location>
</feature>
<feature type="domain" description="ABC transmembrane type-2" evidence="12">
    <location>
        <begin position="49"/>
        <end position="270"/>
    </location>
</feature>